<dbReference type="InterPro" id="IPR051887">
    <property type="entry name" value="GH18_Domain-Containing"/>
</dbReference>
<dbReference type="GO" id="GO:0009313">
    <property type="term" value="P:oligosaccharide catabolic process"/>
    <property type="evidence" value="ECO:0007669"/>
    <property type="project" value="TreeGrafter"/>
</dbReference>
<dbReference type="Pfam" id="PF00704">
    <property type="entry name" value="Glyco_hydro_18"/>
    <property type="match status" value="1"/>
</dbReference>
<dbReference type="Gene3D" id="3.20.20.80">
    <property type="entry name" value="Glycosidases"/>
    <property type="match status" value="1"/>
</dbReference>
<feature type="chain" id="PRO_5003471995" description="GH18 domain-containing protein" evidence="3">
    <location>
        <begin position="22"/>
        <end position="456"/>
    </location>
</feature>
<name>G4Z9W5_PHYSP</name>
<dbReference type="SUPFAM" id="SSF51445">
    <property type="entry name" value="(Trans)glycosidases"/>
    <property type="match status" value="1"/>
</dbReference>
<sequence length="456" mass="50941">MLALAWLSWLLLLGPTRESAARSAPVYDARGLFADRLTHDDRARLRSCPCSGRPNNSDEQLSSLASLCLPVDFTGKRPRKEVFAFSVATDDRWKHYDWDQVLYALLLDPRRPLTTVAWNEDKQLLCHAHSKGVKVVVKHNFDDVEQLCNTTARQNWIKLGAASGMLACLSFCLGLAEKQTNGAPLFCGLQATYTQIVENYADGVNIDTEKPMHGATAQCMASLVYELRHELEQHALTKNAQITFDVPWAPRGVDGRYYPWRELADAADFLFVMSYDMRSQVYDACVAGANAPRALVQQGLEEFLLAFDIAPDKLVLGVPWYGYDYPCLGPQQGAVIDDASRCRIRPVPFFGAPCSDAAGGQVDYADVQRLVKRHGLVEQWDPTTETPFVWYAQEGHQSQIWFDNPRSLRAKYRLVRELGLRGVGMWNADTLDYSGGGSAANDTRLMWSSLAEAFAS</sequence>
<dbReference type="PANTHER" id="PTHR46290">
    <property type="entry name" value="DI-N-ACETYLCHITOBIASE"/>
    <property type="match status" value="1"/>
</dbReference>
<dbReference type="GO" id="GO:0005615">
    <property type="term" value="C:extracellular space"/>
    <property type="evidence" value="ECO:0007669"/>
    <property type="project" value="TreeGrafter"/>
</dbReference>
<keyword evidence="1" id="KW-0378">Hydrolase</keyword>
<evidence type="ECO:0000313" key="5">
    <source>
        <dbReference type="EMBL" id="EGZ20514.1"/>
    </source>
</evidence>
<dbReference type="InterPro" id="IPR001223">
    <property type="entry name" value="Glyco_hydro18_cat"/>
</dbReference>
<dbReference type="OMA" id="KWIMKQV"/>
<evidence type="ECO:0000256" key="2">
    <source>
        <dbReference type="ARBA" id="ARBA00023295"/>
    </source>
</evidence>
<keyword evidence="2" id="KW-0326">Glycosidase</keyword>
<dbReference type="PANTHER" id="PTHR46290:SF1">
    <property type="entry name" value="DI-N-ACETYLCHITOBIASE"/>
    <property type="match status" value="1"/>
</dbReference>
<feature type="domain" description="GH18" evidence="4">
    <location>
        <begin position="67"/>
        <end position="456"/>
    </location>
</feature>
<dbReference type="AlphaFoldDB" id="G4Z9W5"/>
<organism evidence="5 6">
    <name type="scientific">Phytophthora sojae (strain P6497)</name>
    <name type="common">Soybean stem and root rot agent</name>
    <name type="synonym">Phytophthora megasperma f. sp. glycines</name>
    <dbReference type="NCBI Taxonomy" id="1094619"/>
    <lineage>
        <taxon>Eukaryota</taxon>
        <taxon>Sar</taxon>
        <taxon>Stramenopiles</taxon>
        <taxon>Oomycota</taxon>
        <taxon>Peronosporomycetes</taxon>
        <taxon>Peronosporales</taxon>
        <taxon>Peronosporaceae</taxon>
        <taxon>Phytophthora</taxon>
    </lineage>
</organism>
<dbReference type="GeneID" id="20648718"/>
<dbReference type="InterPro" id="IPR017853">
    <property type="entry name" value="GH"/>
</dbReference>
<proteinExistence type="predicted"/>
<evidence type="ECO:0000259" key="4">
    <source>
        <dbReference type="PROSITE" id="PS51910"/>
    </source>
</evidence>
<dbReference type="SMART" id="SM00636">
    <property type="entry name" value="Glyco_18"/>
    <property type="match status" value="1"/>
</dbReference>
<dbReference type="GO" id="GO:0008061">
    <property type="term" value="F:chitin binding"/>
    <property type="evidence" value="ECO:0007669"/>
    <property type="project" value="InterPro"/>
</dbReference>
<dbReference type="Gene3D" id="3.10.50.10">
    <property type="match status" value="1"/>
</dbReference>
<evidence type="ECO:0000256" key="1">
    <source>
        <dbReference type="ARBA" id="ARBA00022801"/>
    </source>
</evidence>
<dbReference type="EMBL" id="JH159153">
    <property type="protein sequence ID" value="EGZ20514.1"/>
    <property type="molecule type" value="Genomic_DNA"/>
</dbReference>
<keyword evidence="6" id="KW-1185">Reference proteome</keyword>
<accession>G4Z9W5</accession>
<dbReference type="SMR" id="G4Z9W5"/>
<gene>
    <name evidence="5" type="ORF">PHYSODRAFT_345489</name>
</gene>
<dbReference type="GO" id="GO:0016798">
    <property type="term" value="F:hydrolase activity, acting on glycosyl bonds"/>
    <property type="evidence" value="ECO:0007669"/>
    <property type="project" value="UniProtKB-KW"/>
</dbReference>
<evidence type="ECO:0000313" key="6">
    <source>
        <dbReference type="Proteomes" id="UP000002640"/>
    </source>
</evidence>
<feature type="signal peptide" evidence="3">
    <location>
        <begin position="1"/>
        <end position="21"/>
    </location>
</feature>
<keyword evidence="3" id="KW-0732">Signal</keyword>
<dbReference type="InterPro" id="IPR029070">
    <property type="entry name" value="Chitinase_insertion_sf"/>
</dbReference>
<dbReference type="InterPro" id="IPR011583">
    <property type="entry name" value="Chitinase_II/V-like_cat"/>
</dbReference>
<dbReference type="KEGG" id="psoj:PHYSODRAFT_345489"/>
<dbReference type="PROSITE" id="PS51910">
    <property type="entry name" value="GH18_2"/>
    <property type="match status" value="1"/>
</dbReference>
<protein>
    <recommendedName>
        <fullName evidence="4">GH18 domain-containing protein</fullName>
    </recommendedName>
</protein>
<dbReference type="InParanoid" id="G4Z9W5"/>
<evidence type="ECO:0000256" key="3">
    <source>
        <dbReference type="SAM" id="SignalP"/>
    </source>
</evidence>
<dbReference type="Proteomes" id="UP000002640">
    <property type="component" value="Unassembled WGS sequence"/>
</dbReference>
<dbReference type="RefSeq" id="XP_009523231.1">
    <property type="nucleotide sequence ID" value="XM_009524936.1"/>
</dbReference>
<reference evidence="5 6" key="1">
    <citation type="journal article" date="2006" name="Science">
        <title>Phytophthora genome sequences uncover evolutionary origins and mechanisms of pathogenesis.</title>
        <authorList>
            <person name="Tyler B.M."/>
            <person name="Tripathy S."/>
            <person name="Zhang X."/>
            <person name="Dehal P."/>
            <person name="Jiang R.H."/>
            <person name="Aerts A."/>
            <person name="Arredondo F.D."/>
            <person name="Baxter L."/>
            <person name="Bensasson D."/>
            <person name="Beynon J.L."/>
            <person name="Chapman J."/>
            <person name="Damasceno C.M."/>
            <person name="Dorrance A.E."/>
            <person name="Dou D."/>
            <person name="Dickerman A.W."/>
            <person name="Dubchak I.L."/>
            <person name="Garbelotto M."/>
            <person name="Gijzen M."/>
            <person name="Gordon S.G."/>
            <person name="Govers F."/>
            <person name="Grunwald N.J."/>
            <person name="Huang W."/>
            <person name="Ivors K.L."/>
            <person name="Jones R.W."/>
            <person name="Kamoun S."/>
            <person name="Krampis K."/>
            <person name="Lamour K.H."/>
            <person name="Lee M.K."/>
            <person name="McDonald W.H."/>
            <person name="Medina M."/>
            <person name="Meijer H.J."/>
            <person name="Nordberg E.K."/>
            <person name="Maclean D.J."/>
            <person name="Ospina-Giraldo M.D."/>
            <person name="Morris P.F."/>
            <person name="Phuntumart V."/>
            <person name="Putnam N.H."/>
            <person name="Rash S."/>
            <person name="Rose J.K."/>
            <person name="Sakihama Y."/>
            <person name="Salamov A.A."/>
            <person name="Savidor A."/>
            <person name="Scheuring C.F."/>
            <person name="Smith B.M."/>
            <person name="Sobral B.W."/>
            <person name="Terry A."/>
            <person name="Torto-Alalibo T.A."/>
            <person name="Win J."/>
            <person name="Xu Z."/>
            <person name="Zhang H."/>
            <person name="Grigoriev I.V."/>
            <person name="Rokhsar D.S."/>
            <person name="Boore J.L."/>
        </authorList>
    </citation>
    <scope>NUCLEOTIDE SEQUENCE [LARGE SCALE GENOMIC DNA]</scope>
    <source>
        <strain evidence="5 6">P6497</strain>
    </source>
</reference>